<dbReference type="NCBIfam" id="NF005689">
    <property type="entry name" value="PRK07490.1"/>
    <property type="match status" value="1"/>
</dbReference>
<evidence type="ECO:0000256" key="1">
    <source>
        <dbReference type="ARBA" id="ARBA00037961"/>
    </source>
</evidence>
<dbReference type="InterPro" id="IPR051017">
    <property type="entry name" value="Aldolase-II_Adducin_sf"/>
</dbReference>
<dbReference type="EMBL" id="CP132306">
    <property type="protein sequence ID" value="WLS01074.1"/>
    <property type="molecule type" value="Genomic_DNA"/>
</dbReference>
<gene>
    <name evidence="2" type="ORF">Q9313_26490</name>
</gene>
<dbReference type="Gene3D" id="3.40.225.10">
    <property type="entry name" value="Class II aldolase/adducin N-terminal domain"/>
    <property type="match status" value="1"/>
</dbReference>
<protein>
    <submittedName>
        <fullName evidence="2">Class II aldolase/adducin family protein</fullName>
    </submittedName>
</protein>
<accession>A0AA50HHX5</accession>
<name>A0AA50HHX5_9HYPH</name>
<dbReference type="GO" id="GO:0005856">
    <property type="term" value="C:cytoskeleton"/>
    <property type="evidence" value="ECO:0007669"/>
    <property type="project" value="TreeGrafter"/>
</dbReference>
<dbReference type="SMART" id="SM01007">
    <property type="entry name" value="Aldolase_II"/>
    <property type="match status" value="1"/>
</dbReference>
<dbReference type="InterPro" id="IPR001303">
    <property type="entry name" value="Aldolase_II/adducin_N"/>
</dbReference>
<dbReference type="GO" id="GO:0051015">
    <property type="term" value="F:actin filament binding"/>
    <property type="evidence" value="ECO:0007669"/>
    <property type="project" value="TreeGrafter"/>
</dbReference>
<sequence>MTNNLSGSETFYKDEETSLRQQLSAALRLAVRNDWHEAVANHFSLAISADGKQFLMNPRWRHFSRVRASDLLLLDADDDTTMQDDNAPDPTAWAIHGRIHASRPDARCILHVHPPYGTTLACLADPEIKPIDQNTARFFNRTAIDLEFGGIADDSDEANRLARKLGNKRCMIMGNHGVLVTAPTVAEAYDELYFLEKACKTLVFAYSTGKPLNVMSDELAEKTAQGWDEYRDQSFAHFAEMVRILDQEEPDYAH</sequence>
<evidence type="ECO:0000313" key="3">
    <source>
        <dbReference type="Proteomes" id="UP001234585"/>
    </source>
</evidence>
<organism evidence="2 3">
    <name type="scientific">Shinella sumterensis</name>
    <dbReference type="NCBI Taxonomy" id="1967501"/>
    <lineage>
        <taxon>Bacteria</taxon>
        <taxon>Pseudomonadati</taxon>
        <taxon>Pseudomonadota</taxon>
        <taxon>Alphaproteobacteria</taxon>
        <taxon>Hyphomicrobiales</taxon>
        <taxon>Rhizobiaceae</taxon>
        <taxon>Shinella</taxon>
    </lineage>
</organism>
<dbReference type="PANTHER" id="PTHR10672">
    <property type="entry name" value="ADDUCIN"/>
    <property type="match status" value="1"/>
</dbReference>
<geneLocation type="plasmid" evidence="2 3">
    <name>unnamed4</name>
</geneLocation>
<keyword evidence="3" id="KW-1185">Reference proteome</keyword>
<dbReference type="AlphaFoldDB" id="A0AA50HHX5"/>
<proteinExistence type="inferred from homology"/>
<keyword evidence="2" id="KW-0614">Plasmid</keyword>
<evidence type="ECO:0000313" key="2">
    <source>
        <dbReference type="EMBL" id="WLS01074.1"/>
    </source>
</evidence>
<reference evidence="2 3" key="1">
    <citation type="submission" date="2023-08" db="EMBL/GenBank/DDBJ databases">
        <title>Pathogen: clinical or host-associated sample.</title>
        <authorList>
            <person name="Hergert J."/>
            <person name="Casey R."/>
            <person name="Wagner J."/>
            <person name="Young E.L."/>
            <person name="Oakeson K.F."/>
        </authorList>
    </citation>
    <scope>NUCLEOTIDE SEQUENCE [LARGE SCALE GENOMIC DNA]</scope>
    <source>
        <strain evidence="2 3">1760953</strain>
        <plasmid evidence="2 3">unnamed4</plasmid>
    </source>
</reference>
<dbReference type="SUPFAM" id="SSF53639">
    <property type="entry name" value="AraD/HMP-PK domain-like"/>
    <property type="match status" value="1"/>
</dbReference>
<dbReference type="Proteomes" id="UP001234585">
    <property type="component" value="Plasmid unnamed4"/>
</dbReference>
<comment type="similarity">
    <text evidence="1">Belongs to the aldolase class II family.</text>
</comment>
<dbReference type="PANTHER" id="PTHR10672:SF21">
    <property type="entry name" value="CLASS II ALDOLASE_ADDUCIN N-TERMINAL DOMAIN-CONTAINING PROTEIN"/>
    <property type="match status" value="1"/>
</dbReference>
<dbReference type="InterPro" id="IPR036409">
    <property type="entry name" value="Aldolase_II/adducin_N_sf"/>
</dbReference>
<dbReference type="Pfam" id="PF00596">
    <property type="entry name" value="Aldolase_II"/>
    <property type="match status" value="1"/>
</dbReference>
<dbReference type="RefSeq" id="WP_306041325.1">
    <property type="nucleotide sequence ID" value="NZ_CP132306.1"/>
</dbReference>